<keyword evidence="3" id="KW-1185">Reference proteome</keyword>
<evidence type="ECO:0000313" key="2">
    <source>
        <dbReference type="EMBL" id="KAG2389632.1"/>
    </source>
</evidence>
<feature type="region of interest" description="Disordered" evidence="1">
    <location>
        <begin position="137"/>
        <end position="223"/>
    </location>
</feature>
<gene>
    <name evidence="2" type="ORF">C9374_014192</name>
</gene>
<evidence type="ECO:0000256" key="1">
    <source>
        <dbReference type="SAM" id="MobiDB-lite"/>
    </source>
</evidence>
<proteinExistence type="predicted"/>
<protein>
    <submittedName>
        <fullName evidence="2">Uncharacterized protein</fullName>
    </submittedName>
</protein>
<comment type="caution">
    <text evidence="2">The sequence shown here is derived from an EMBL/GenBank/DDBJ whole genome shotgun (WGS) entry which is preliminary data.</text>
</comment>
<dbReference type="GeneID" id="68106645"/>
<dbReference type="Proteomes" id="UP000816034">
    <property type="component" value="Unassembled WGS sequence"/>
</dbReference>
<dbReference type="EMBL" id="PYSW02000007">
    <property type="protein sequence ID" value="KAG2389632.1"/>
    <property type="molecule type" value="Genomic_DNA"/>
</dbReference>
<sequence>MKRMNKFNREDYQSWLESFCFILTWLEDFTLSFRNCQKSMSLMNPPECDKLFHEKDFQGKSAIEYIEFEISSNLECDKRWLNALDLLKCFECKYVAARTMESIHGITTHANVITTPKHKKGILSALFISSQLSDEHVHPKSMSSSRSSSRSSSSSSSLTLSSTNSSLTAHSVSSSSLSDSLSSSSQSSSKSTSQHKAASMLNPRQQHGNVLKEFMRKLSMKKQ</sequence>
<name>A0AA88GVF7_NAELO</name>
<dbReference type="AlphaFoldDB" id="A0AA88GVF7"/>
<dbReference type="RefSeq" id="XP_044553624.1">
    <property type="nucleotide sequence ID" value="XM_044690152.1"/>
</dbReference>
<organism evidence="2 3">
    <name type="scientific">Naegleria lovaniensis</name>
    <name type="common">Amoeba</name>
    <dbReference type="NCBI Taxonomy" id="51637"/>
    <lineage>
        <taxon>Eukaryota</taxon>
        <taxon>Discoba</taxon>
        <taxon>Heterolobosea</taxon>
        <taxon>Tetramitia</taxon>
        <taxon>Eutetramitia</taxon>
        <taxon>Vahlkampfiidae</taxon>
        <taxon>Naegleria</taxon>
    </lineage>
</organism>
<evidence type="ECO:0000313" key="3">
    <source>
        <dbReference type="Proteomes" id="UP000816034"/>
    </source>
</evidence>
<feature type="compositionally biased region" description="Low complexity" evidence="1">
    <location>
        <begin position="141"/>
        <end position="192"/>
    </location>
</feature>
<accession>A0AA88GVF7</accession>
<reference evidence="2 3" key="1">
    <citation type="journal article" date="2018" name="BMC Genomics">
        <title>The genome of Naegleria lovaniensis, the basis for a comparative approach to unravel pathogenicity factors of the human pathogenic amoeba N. fowleri.</title>
        <authorList>
            <person name="Liechti N."/>
            <person name="Schurch N."/>
            <person name="Bruggmann R."/>
            <person name="Wittwer M."/>
        </authorList>
    </citation>
    <scope>NUCLEOTIDE SEQUENCE [LARGE SCALE GENOMIC DNA]</scope>
    <source>
        <strain evidence="2 3">ATCC 30569</strain>
    </source>
</reference>